<feature type="domain" description="RCC1-like" evidence="3">
    <location>
        <begin position="418"/>
        <end position="702"/>
    </location>
</feature>
<dbReference type="GO" id="GO:0005737">
    <property type="term" value="C:cytoplasm"/>
    <property type="evidence" value="ECO:0007669"/>
    <property type="project" value="TreeGrafter"/>
</dbReference>
<dbReference type="PROSITE" id="PS50012">
    <property type="entry name" value="RCC1_3"/>
    <property type="match status" value="9"/>
</dbReference>
<dbReference type="InterPro" id="IPR009091">
    <property type="entry name" value="RCC1/BLIP-II"/>
</dbReference>
<dbReference type="Gene3D" id="2.130.10.30">
    <property type="entry name" value="Regulator of chromosome condensation 1/beta-lactamase-inhibitor protein II"/>
    <property type="match status" value="4"/>
</dbReference>
<dbReference type="PANTHER" id="PTHR45982:SF1">
    <property type="entry name" value="REGULATOR OF CHROMOSOME CONDENSATION"/>
    <property type="match status" value="1"/>
</dbReference>
<dbReference type="Pfam" id="PF25390">
    <property type="entry name" value="WD40_RLD"/>
    <property type="match status" value="1"/>
</dbReference>
<name>A0A6J6WRA4_9ZZZZ</name>
<gene>
    <name evidence="4" type="ORF">UFOPK2996_00197</name>
</gene>
<dbReference type="InterPro" id="IPR051553">
    <property type="entry name" value="Ran_GTPase-activating"/>
</dbReference>
<organism evidence="4">
    <name type="scientific">freshwater metagenome</name>
    <dbReference type="NCBI Taxonomy" id="449393"/>
    <lineage>
        <taxon>unclassified sequences</taxon>
        <taxon>metagenomes</taxon>
        <taxon>ecological metagenomes</taxon>
    </lineage>
</organism>
<dbReference type="InterPro" id="IPR058923">
    <property type="entry name" value="RCC1-like_dom"/>
</dbReference>
<keyword evidence="1" id="KW-0344">Guanine-nucleotide releasing factor</keyword>
<reference evidence="4" key="1">
    <citation type="submission" date="2020-05" db="EMBL/GenBank/DDBJ databases">
        <authorList>
            <person name="Chiriac C."/>
            <person name="Salcher M."/>
            <person name="Ghai R."/>
            <person name="Kavagutti S V."/>
        </authorList>
    </citation>
    <scope>NUCLEOTIDE SEQUENCE</scope>
</reference>
<sequence length="1147" mass="115752">MSRRPFLTRLTAPLASMLLVASATAGVLTTTVVPASAAVSAGGFVGVTPNRLLDTRTVGQTPCLLTARNLTVTGGATTVPVGASAVALNVTVVSPTLPGYVTVYPTGADRPTASNVNYVAGQVVPNGVFVKVGDAGQITLFASGGCPDVIVDVLGYFDGTTPVEPGGFVGVTPKRLVDTRSPGEGPCLGTPRNLTVTGGTTTVPVGASAVALNVTVVSPTLPGYVTVYPAGAARPTASNVNYSAGQVVPNNVTVKVGDAGQITLFASGGCPNVIVDVVGYYEGGSPVLEGGFVGLTPKRLVDTRNVGEGPCVSALRDLTVTGGSTTVPVGANAVALNITVVSPSIPGYLTAFPTGATRPTASTLNYVAGQVVPNGTVVKVGDAGAISLFASGGCPHVIVDVVGYYEGTVALPGDPTNLEVWGSNDFGQLGDPSVPASAASPLRVGTSTGWTSVSTSGSFDLEQSHTCGIRSGALYCWGINDYGQLGNGTLDPSETPTQVGVGTTWQSVVAGGTSTCAIKTDTTLWCWGDNSYGQLGDGTGSQTESPVQIELSDVDANIGLGWTAVDVSQTHACAVRTTGSALWCWGDNSFGQLGDGTYDSYYSPTRIAGSAAWANTSTGWFHSCSLKSNSTVFCIGDASAGQLGNGSDFTPEPPLYVRATPSGDTTFDWTAVTSGAYHSCARRSTGTIWCWGDGYLGQIGTGVFTFSGRPVQADAGTNWATLDAGDSHNCAIKTTGTLWCWGDGADFKTGIDTIDGVATPTQVGSVSTWSKVSAGYRNTCAIRTDTSLWCWGANDQGQLGTPSHRSGPGASPVFTDAADVAGSHATSCTIRISGSLWCSGSNLTGGLGDASGLDSNVPVQVGADVDWATVTAGGFVGVFGDPVAFACATKDSGTLWCWGDNSSGQLGDGTLFQSDAPSQVGSATDWSSVSAGSNFVCGIQGSGDLSCWGAGSLGQLGGGGTTSASTPSAVAGGPWASVSAGNTQACAVKTAGTLWCWGNNANNQLGDGTITQRNSPTQVGVATDWVAVSAGGAASCGIRSAGSLWCWGDNSSGAVGDGTVTSRSTPVQIGSGNTWQQVAVTGYAEFTSDAHSCAIRTDESLWCWGGNASGQLGDGTTTQRTSPTEVVSATAWGYITVSDTYSMGLRG</sequence>
<dbReference type="Pfam" id="PF13540">
    <property type="entry name" value="RCC1_2"/>
    <property type="match status" value="3"/>
</dbReference>
<dbReference type="Pfam" id="PF00415">
    <property type="entry name" value="RCC1"/>
    <property type="match status" value="3"/>
</dbReference>
<dbReference type="PRINTS" id="PR00633">
    <property type="entry name" value="RCCNDNSATION"/>
</dbReference>
<proteinExistence type="predicted"/>
<evidence type="ECO:0000256" key="1">
    <source>
        <dbReference type="ARBA" id="ARBA00022658"/>
    </source>
</evidence>
<dbReference type="AlphaFoldDB" id="A0A6J6WRA4"/>
<dbReference type="SUPFAM" id="SSF50985">
    <property type="entry name" value="RCC1/BLIP-II"/>
    <property type="match status" value="2"/>
</dbReference>
<protein>
    <submittedName>
        <fullName evidence="4">Unannotated protein</fullName>
    </submittedName>
</protein>
<evidence type="ECO:0000313" key="4">
    <source>
        <dbReference type="EMBL" id="CAB4787801.1"/>
    </source>
</evidence>
<keyword evidence="2" id="KW-0677">Repeat</keyword>
<dbReference type="EMBL" id="CAFAAH010000011">
    <property type="protein sequence ID" value="CAB4787801.1"/>
    <property type="molecule type" value="Genomic_DNA"/>
</dbReference>
<accession>A0A6J6WRA4</accession>
<evidence type="ECO:0000256" key="2">
    <source>
        <dbReference type="ARBA" id="ARBA00022737"/>
    </source>
</evidence>
<dbReference type="InterPro" id="IPR000408">
    <property type="entry name" value="Reg_chr_condens"/>
</dbReference>
<dbReference type="PANTHER" id="PTHR45982">
    <property type="entry name" value="REGULATOR OF CHROMOSOME CONDENSATION"/>
    <property type="match status" value="1"/>
</dbReference>
<dbReference type="GO" id="GO:0005085">
    <property type="term" value="F:guanyl-nucleotide exchange factor activity"/>
    <property type="evidence" value="ECO:0007669"/>
    <property type="project" value="TreeGrafter"/>
</dbReference>
<evidence type="ECO:0000259" key="3">
    <source>
        <dbReference type="Pfam" id="PF25390"/>
    </source>
</evidence>